<name>J3LPB6_ORYBR</name>
<keyword evidence="3" id="KW-1185">Reference proteome</keyword>
<sequence>MDDEIDDLLELNFYSSSFISRMKDGMDEQLRMLLELILSCKVYTRRDGSWFCHAIGLGTLPCRKKGGNSRSISSWVLSSNPNPSPSRISTA</sequence>
<feature type="compositionally biased region" description="Polar residues" evidence="1">
    <location>
        <begin position="68"/>
        <end position="77"/>
    </location>
</feature>
<dbReference type="Gramene" id="OB03G28920.1">
    <property type="protein sequence ID" value="OB03G28920.1"/>
    <property type="gene ID" value="OB03G28920"/>
</dbReference>
<dbReference type="AlphaFoldDB" id="J3LPB6"/>
<proteinExistence type="predicted"/>
<dbReference type="Proteomes" id="UP000006038">
    <property type="component" value="Chromosome 3"/>
</dbReference>
<reference evidence="2" key="2">
    <citation type="submission" date="2013-04" db="UniProtKB">
        <authorList>
            <consortium name="EnsemblPlants"/>
        </authorList>
    </citation>
    <scope>IDENTIFICATION</scope>
</reference>
<evidence type="ECO:0000256" key="1">
    <source>
        <dbReference type="SAM" id="MobiDB-lite"/>
    </source>
</evidence>
<dbReference type="HOGENOM" id="CLU_2430599_0_0_1"/>
<protein>
    <submittedName>
        <fullName evidence="2">Uncharacterized protein</fullName>
    </submittedName>
</protein>
<feature type="region of interest" description="Disordered" evidence="1">
    <location>
        <begin position="65"/>
        <end position="91"/>
    </location>
</feature>
<accession>J3LPB6</accession>
<reference evidence="2" key="1">
    <citation type="journal article" date="2013" name="Nat. Commun.">
        <title>Whole-genome sequencing of Oryza brachyantha reveals mechanisms underlying Oryza genome evolution.</title>
        <authorList>
            <person name="Chen J."/>
            <person name="Huang Q."/>
            <person name="Gao D."/>
            <person name="Wang J."/>
            <person name="Lang Y."/>
            <person name="Liu T."/>
            <person name="Li B."/>
            <person name="Bai Z."/>
            <person name="Luis Goicoechea J."/>
            <person name="Liang C."/>
            <person name="Chen C."/>
            <person name="Zhang W."/>
            <person name="Sun S."/>
            <person name="Liao Y."/>
            <person name="Zhang X."/>
            <person name="Yang L."/>
            <person name="Song C."/>
            <person name="Wang M."/>
            <person name="Shi J."/>
            <person name="Liu G."/>
            <person name="Liu J."/>
            <person name="Zhou H."/>
            <person name="Zhou W."/>
            <person name="Yu Q."/>
            <person name="An N."/>
            <person name="Chen Y."/>
            <person name="Cai Q."/>
            <person name="Wang B."/>
            <person name="Liu B."/>
            <person name="Min J."/>
            <person name="Huang Y."/>
            <person name="Wu H."/>
            <person name="Li Z."/>
            <person name="Zhang Y."/>
            <person name="Yin Y."/>
            <person name="Song W."/>
            <person name="Jiang J."/>
            <person name="Jackson S.A."/>
            <person name="Wing R.A."/>
            <person name="Wang J."/>
            <person name="Chen M."/>
        </authorList>
    </citation>
    <scope>NUCLEOTIDE SEQUENCE [LARGE SCALE GENOMIC DNA]</scope>
    <source>
        <strain evidence="2">cv. IRGC 101232</strain>
    </source>
</reference>
<evidence type="ECO:0000313" key="2">
    <source>
        <dbReference type="EnsemblPlants" id="OB03G28920.1"/>
    </source>
</evidence>
<organism evidence="2">
    <name type="scientific">Oryza brachyantha</name>
    <name type="common">malo sina</name>
    <dbReference type="NCBI Taxonomy" id="4533"/>
    <lineage>
        <taxon>Eukaryota</taxon>
        <taxon>Viridiplantae</taxon>
        <taxon>Streptophyta</taxon>
        <taxon>Embryophyta</taxon>
        <taxon>Tracheophyta</taxon>
        <taxon>Spermatophyta</taxon>
        <taxon>Magnoliopsida</taxon>
        <taxon>Liliopsida</taxon>
        <taxon>Poales</taxon>
        <taxon>Poaceae</taxon>
        <taxon>BOP clade</taxon>
        <taxon>Oryzoideae</taxon>
        <taxon>Oryzeae</taxon>
        <taxon>Oryzinae</taxon>
        <taxon>Oryza</taxon>
    </lineage>
</organism>
<evidence type="ECO:0000313" key="3">
    <source>
        <dbReference type="Proteomes" id="UP000006038"/>
    </source>
</evidence>
<dbReference type="EnsemblPlants" id="OB03G28920.1">
    <property type="protein sequence ID" value="OB03G28920.1"/>
    <property type="gene ID" value="OB03G28920"/>
</dbReference>